<proteinExistence type="inferred from homology"/>
<evidence type="ECO:0000256" key="1">
    <source>
        <dbReference type="ARBA" id="ARBA00006622"/>
    </source>
</evidence>
<keyword evidence="3" id="KW-0223">Dioxygenase</keyword>
<dbReference type="InterPro" id="IPR014710">
    <property type="entry name" value="RmlC-like_jellyroll"/>
</dbReference>
<dbReference type="AlphaFoldDB" id="A0A202BAA9"/>
<dbReference type="InterPro" id="IPR011051">
    <property type="entry name" value="RmlC_Cupin_sf"/>
</dbReference>
<evidence type="ECO:0000256" key="4">
    <source>
        <dbReference type="ARBA" id="ARBA00023002"/>
    </source>
</evidence>
<organism evidence="9 10">
    <name type="scientific">Chromobacterium violaceum</name>
    <dbReference type="NCBI Taxonomy" id="536"/>
    <lineage>
        <taxon>Bacteria</taxon>
        <taxon>Pseudomonadati</taxon>
        <taxon>Pseudomonadota</taxon>
        <taxon>Betaproteobacteria</taxon>
        <taxon>Neisseriales</taxon>
        <taxon>Chromobacteriaceae</taxon>
        <taxon>Chromobacterium</taxon>
    </lineage>
</organism>
<feature type="binding site" evidence="7">
    <location>
        <position position="175"/>
    </location>
    <ligand>
        <name>Fe cation</name>
        <dbReference type="ChEBI" id="CHEBI:24875"/>
        <note>catalytic</note>
    </ligand>
</feature>
<dbReference type="CDD" id="cd10548">
    <property type="entry name" value="cupin_CDO"/>
    <property type="match status" value="1"/>
</dbReference>
<feature type="binding site" evidence="7">
    <location>
        <position position="124"/>
    </location>
    <ligand>
        <name>Fe cation</name>
        <dbReference type="ChEBI" id="CHEBI:24875"/>
        <note>catalytic</note>
    </ligand>
</feature>
<name>A0A202BAA9_CHRVL</name>
<evidence type="ECO:0000256" key="5">
    <source>
        <dbReference type="ARBA" id="ARBA00023004"/>
    </source>
</evidence>
<evidence type="ECO:0000256" key="3">
    <source>
        <dbReference type="ARBA" id="ARBA00022964"/>
    </source>
</evidence>
<evidence type="ECO:0000256" key="6">
    <source>
        <dbReference type="PIRSR" id="PIRSR610300-50"/>
    </source>
</evidence>
<evidence type="ECO:0000313" key="10">
    <source>
        <dbReference type="Proteomes" id="UP000196342"/>
    </source>
</evidence>
<dbReference type="EMBL" id="NHOO01000007">
    <property type="protein sequence ID" value="OVE48280.1"/>
    <property type="molecule type" value="Genomic_DNA"/>
</dbReference>
<dbReference type="GO" id="GO:0008198">
    <property type="term" value="F:ferrous iron binding"/>
    <property type="evidence" value="ECO:0007669"/>
    <property type="project" value="TreeGrafter"/>
</dbReference>
<dbReference type="InterPro" id="IPR010300">
    <property type="entry name" value="CDO_1"/>
</dbReference>
<comment type="similarity">
    <text evidence="1">Belongs to the cysteine dioxygenase family.</text>
</comment>
<protein>
    <recommendedName>
        <fullName evidence="11">Cysteine dioxygenase</fullName>
    </recommendedName>
</protein>
<evidence type="ECO:0008006" key="11">
    <source>
        <dbReference type="Google" id="ProtNLM"/>
    </source>
</evidence>
<evidence type="ECO:0000313" key="9">
    <source>
        <dbReference type="EMBL" id="OVE48280.1"/>
    </source>
</evidence>
<keyword evidence="10" id="KW-1185">Reference proteome</keyword>
<evidence type="ECO:0000256" key="8">
    <source>
        <dbReference type="SAM" id="MobiDB-lite"/>
    </source>
</evidence>
<dbReference type="Proteomes" id="UP000196342">
    <property type="component" value="Unassembled WGS sequence"/>
</dbReference>
<dbReference type="Gene3D" id="2.60.120.10">
    <property type="entry name" value="Jelly Rolls"/>
    <property type="match status" value="1"/>
</dbReference>
<dbReference type="SUPFAM" id="SSF51182">
    <property type="entry name" value="RmlC-like cupins"/>
    <property type="match status" value="1"/>
</dbReference>
<dbReference type="PANTHER" id="PTHR12918">
    <property type="entry name" value="CYSTEINE DIOXYGENASE"/>
    <property type="match status" value="1"/>
</dbReference>
<feature type="cross-link" description="3'-(S-cysteinyl)-tyrosine (Cys-Tyr)" evidence="6">
    <location>
        <begin position="131"/>
        <end position="193"/>
    </location>
</feature>
<accession>A0A202BAA9</accession>
<dbReference type="PANTHER" id="PTHR12918:SF1">
    <property type="entry name" value="CYSTEINE DIOXYGENASE TYPE 1"/>
    <property type="match status" value="1"/>
</dbReference>
<evidence type="ECO:0000256" key="2">
    <source>
        <dbReference type="ARBA" id="ARBA00022723"/>
    </source>
</evidence>
<reference evidence="9 10" key="1">
    <citation type="submission" date="2017-05" db="EMBL/GenBank/DDBJ databases">
        <title>Chromobacterium violaceum GHPS1 isolated from Hydrocarbon polluted soil in French Guiana display an awesome secondary metabolite arsenal and a battery of drug and heavy-metal-resistance and detoxification of xenobiotics proteins.</title>
        <authorList>
            <person name="Belbahri L."/>
        </authorList>
    </citation>
    <scope>NUCLEOTIDE SEQUENCE [LARGE SCALE GENOMIC DNA]</scope>
    <source>
        <strain evidence="9 10">GHPS1</strain>
    </source>
</reference>
<gene>
    <name evidence="9" type="ORF">CBW21_09940</name>
</gene>
<keyword evidence="4" id="KW-0560">Oxidoreductase</keyword>
<dbReference type="GO" id="GO:0016702">
    <property type="term" value="F:oxidoreductase activity, acting on single donors with incorporation of molecular oxygen, incorporation of two atoms of oxygen"/>
    <property type="evidence" value="ECO:0007669"/>
    <property type="project" value="InterPro"/>
</dbReference>
<keyword evidence="5 7" id="KW-0408">Iron</keyword>
<sequence length="223" mass="25316">MVYAEINIRKRPDISENSRHSSMTAAAPRSEIKEKPMEASSDCPPFDTFSPNLAASLRQLSLHAGRLSQEQILQFHRALRPAQEDLAPFRRFDDERYCRNRIYRDEHCELLLLCWRDGQRSQIHNHKGSLCGVRVIEGVATETVFEATPSGQLAARETRELAAGSLVINGHLDIHQVANLQADGGDLVTLHLYSPPLSRMELFGMEPQQRRVQLLDDCLEFQI</sequence>
<keyword evidence="2 7" id="KW-0479">Metal-binding</keyword>
<feature type="region of interest" description="Disordered" evidence="8">
    <location>
        <begin position="14"/>
        <end position="43"/>
    </location>
</feature>
<dbReference type="Pfam" id="PF05995">
    <property type="entry name" value="CDO_I"/>
    <property type="match status" value="1"/>
</dbReference>
<keyword evidence="6" id="KW-0883">Thioether bond</keyword>
<evidence type="ECO:0000256" key="7">
    <source>
        <dbReference type="PIRSR" id="PIRSR610300-51"/>
    </source>
</evidence>
<feature type="binding site" evidence="7">
    <location>
        <position position="126"/>
    </location>
    <ligand>
        <name>Fe cation</name>
        <dbReference type="ChEBI" id="CHEBI:24875"/>
        <note>catalytic</note>
    </ligand>
</feature>
<comment type="caution">
    <text evidence="9">The sequence shown here is derived from an EMBL/GenBank/DDBJ whole genome shotgun (WGS) entry which is preliminary data.</text>
</comment>